<dbReference type="PROSITE" id="PS00409">
    <property type="entry name" value="PROKAR_NTER_METHYL"/>
    <property type="match status" value="1"/>
</dbReference>
<evidence type="ECO:0000313" key="7">
    <source>
        <dbReference type="EMBL" id="OGM27351.1"/>
    </source>
</evidence>
<protein>
    <recommendedName>
        <fullName evidence="9">Type II secretion system protein GspG C-terminal domain-containing protein</fullName>
    </recommendedName>
</protein>
<dbReference type="GO" id="GO:0015627">
    <property type="term" value="C:type II protein secretion system complex"/>
    <property type="evidence" value="ECO:0007669"/>
    <property type="project" value="InterPro"/>
</dbReference>
<evidence type="ECO:0000256" key="2">
    <source>
        <dbReference type="ARBA" id="ARBA00022481"/>
    </source>
</evidence>
<dbReference type="InterPro" id="IPR002416">
    <property type="entry name" value="T2SS_protein-GspH"/>
</dbReference>
<dbReference type="GO" id="GO:0016020">
    <property type="term" value="C:membrane"/>
    <property type="evidence" value="ECO:0007669"/>
    <property type="project" value="UniProtKB-SubCell"/>
</dbReference>
<keyword evidence="2" id="KW-0488">Methylation</keyword>
<dbReference type="GO" id="GO:0015628">
    <property type="term" value="P:protein secretion by the type II secretion system"/>
    <property type="evidence" value="ECO:0007669"/>
    <property type="project" value="InterPro"/>
</dbReference>
<dbReference type="EMBL" id="MGGL01000004">
    <property type="protein sequence ID" value="OGM27351.1"/>
    <property type="molecule type" value="Genomic_DNA"/>
</dbReference>
<evidence type="ECO:0008006" key="9">
    <source>
        <dbReference type="Google" id="ProtNLM"/>
    </source>
</evidence>
<keyword evidence="4 6" id="KW-1133">Transmembrane helix</keyword>
<dbReference type="Gene3D" id="3.30.700.10">
    <property type="entry name" value="Glycoprotein, Type 4 Pilin"/>
    <property type="match status" value="1"/>
</dbReference>
<dbReference type="NCBIfam" id="TIGR02532">
    <property type="entry name" value="IV_pilin_GFxxxE"/>
    <property type="match status" value="1"/>
</dbReference>
<sequence>MTAYFKKFMDDSRRGFTLIELLIVMAILGVLAVVVLVAINPIQQLARTRDTGRKSGVTQLGHALDAYYTARNGEYVAEGTTWITALSTSGELSTIPSLIQYGISGISGCSNAGANPHNSWCYDLDTTGGTNGPAVVYAELESNVERSKCGSGVRAWFVYSSADGRGGLMCDAVPTPGTQNWNTTQ</sequence>
<dbReference type="Proteomes" id="UP000179221">
    <property type="component" value="Unassembled WGS sequence"/>
</dbReference>
<evidence type="ECO:0000313" key="8">
    <source>
        <dbReference type="Proteomes" id="UP000179221"/>
    </source>
</evidence>
<evidence type="ECO:0000256" key="6">
    <source>
        <dbReference type="SAM" id="Phobius"/>
    </source>
</evidence>
<accession>A0A1F7YJ28</accession>
<dbReference type="InterPro" id="IPR045584">
    <property type="entry name" value="Pilin-like"/>
</dbReference>
<evidence type="ECO:0000256" key="3">
    <source>
        <dbReference type="ARBA" id="ARBA00022692"/>
    </source>
</evidence>
<proteinExistence type="predicted"/>
<organism evidence="7 8">
    <name type="scientific">Candidatus Woesebacteria bacterium RIFCSPHIGHO2_01_FULL_40_22</name>
    <dbReference type="NCBI Taxonomy" id="1802499"/>
    <lineage>
        <taxon>Bacteria</taxon>
        <taxon>Candidatus Woeseibacteriota</taxon>
    </lineage>
</organism>
<dbReference type="PANTHER" id="PTHR30093">
    <property type="entry name" value="GENERAL SECRETION PATHWAY PROTEIN G"/>
    <property type="match status" value="1"/>
</dbReference>
<keyword evidence="3 6" id="KW-0812">Transmembrane</keyword>
<keyword evidence="5 6" id="KW-0472">Membrane</keyword>
<comment type="caution">
    <text evidence="7">The sequence shown here is derived from an EMBL/GenBank/DDBJ whole genome shotgun (WGS) entry which is preliminary data.</text>
</comment>
<reference evidence="7 8" key="1">
    <citation type="journal article" date="2016" name="Nat. Commun.">
        <title>Thousands of microbial genomes shed light on interconnected biogeochemical processes in an aquifer system.</title>
        <authorList>
            <person name="Anantharaman K."/>
            <person name="Brown C.T."/>
            <person name="Hug L.A."/>
            <person name="Sharon I."/>
            <person name="Castelle C.J."/>
            <person name="Probst A.J."/>
            <person name="Thomas B.C."/>
            <person name="Singh A."/>
            <person name="Wilkins M.J."/>
            <person name="Karaoz U."/>
            <person name="Brodie E.L."/>
            <person name="Williams K.H."/>
            <person name="Hubbard S.S."/>
            <person name="Banfield J.F."/>
        </authorList>
    </citation>
    <scope>NUCLEOTIDE SEQUENCE [LARGE SCALE GENOMIC DNA]</scope>
</reference>
<dbReference type="SUPFAM" id="SSF54523">
    <property type="entry name" value="Pili subunits"/>
    <property type="match status" value="1"/>
</dbReference>
<evidence type="ECO:0000256" key="4">
    <source>
        <dbReference type="ARBA" id="ARBA00022989"/>
    </source>
</evidence>
<dbReference type="Pfam" id="PF07963">
    <property type="entry name" value="N_methyl"/>
    <property type="match status" value="1"/>
</dbReference>
<dbReference type="InterPro" id="IPR012902">
    <property type="entry name" value="N_methyl_site"/>
</dbReference>
<evidence type="ECO:0000256" key="5">
    <source>
        <dbReference type="ARBA" id="ARBA00023136"/>
    </source>
</evidence>
<comment type="subcellular location">
    <subcellularLocation>
        <location evidence="1">Membrane</location>
        <topology evidence="1">Single-pass membrane protein</topology>
    </subcellularLocation>
</comment>
<dbReference type="AlphaFoldDB" id="A0A1F7YJ28"/>
<name>A0A1F7YJ28_9BACT</name>
<gene>
    <name evidence="7" type="ORF">A2628_00930</name>
</gene>
<dbReference type="PRINTS" id="PR00885">
    <property type="entry name" value="BCTERIALGSPH"/>
</dbReference>
<feature type="transmembrane region" description="Helical" evidence="6">
    <location>
        <begin position="21"/>
        <end position="39"/>
    </location>
</feature>
<evidence type="ECO:0000256" key="1">
    <source>
        <dbReference type="ARBA" id="ARBA00004167"/>
    </source>
</evidence>